<dbReference type="EMBL" id="BAABHA010000004">
    <property type="protein sequence ID" value="GAA4380889.1"/>
    <property type="molecule type" value="Genomic_DNA"/>
</dbReference>
<evidence type="ECO:0000256" key="1">
    <source>
        <dbReference type="SAM" id="Phobius"/>
    </source>
</evidence>
<evidence type="ECO:0000313" key="3">
    <source>
        <dbReference type="Proteomes" id="UP001500454"/>
    </source>
</evidence>
<keyword evidence="1" id="KW-1133">Transmembrane helix</keyword>
<sequence length="105" mass="11377">MEPETPAVPSRADIIACYKRATYCYATPFVLLLLGFVVPFVSRLGLLLLLPLSAVGLFLTWRGFQLARRSGDTEKKDVGYANLILGVILLGLGLVGLGLAYMMVS</sequence>
<accession>A0ABP8IYS9</accession>
<gene>
    <name evidence="2" type="ORF">GCM10023186_19830</name>
</gene>
<evidence type="ECO:0000313" key="2">
    <source>
        <dbReference type="EMBL" id="GAA4380889.1"/>
    </source>
</evidence>
<evidence type="ECO:0008006" key="4">
    <source>
        <dbReference type="Google" id="ProtNLM"/>
    </source>
</evidence>
<proteinExistence type="predicted"/>
<dbReference type="Proteomes" id="UP001500454">
    <property type="component" value="Unassembled WGS sequence"/>
</dbReference>
<keyword evidence="3" id="KW-1185">Reference proteome</keyword>
<feature type="transmembrane region" description="Helical" evidence="1">
    <location>
        <begin position="21"/>
        <end position="38"/>
    </location>
</feature>
<organism evidence="2 3">
    <name type="scientific">Hymenobacter koreensis</name>
    <dbReference type="NCBI Taxonomy" id="1084523"/>
    <lineage>
        <taxon>Bacteria</taxon>
        <taxon>Pseudomonadati</taxon>
        <taxon>Bacteroidota</taxon>
        <taxon>Cytophagia</taxon>
        <taxon>Cytophagales</taxon>
        <taxon>Hymenobacteraceae</taxon>
        <taxon>Hymenobacter</taxon>
    </lineage>
</organism>
<feature type="transmembrane region" description="Helical" evidence="1">
    <location>
        <begin position="44"/>
        <end position="61"/>
    </location>
</feature>
<comment type="caution">
    <text evidence="2">The sequence shown here is derived from an EMBL/GenBank/DDBJ whole genome shotgun (WGS) entry which is preliminary data.</text>
</comment>
<keyword evidence="1" id="KW-0472">Membrane</keyword>
<name>A0ABP8IYS9_9BACT</name>
<feature type="transmembrane region" description="Helical" evidence="1">
    <location>
        <begin position="82"/>
        <end position="104"/>
    </location>
</feature>
<protein>
    <recommendedName>
        <fullName evidence="4">DUF4190 domain-containing protein</fullName>
    </recommendedName>
</protein>
<reference evidence="3" key="1">
    <citation type="journal article" date="2019" name="Int. J. Syst. Evol. Microbiol.">
        <title>The Global Catalogue of Microorganisms (GCM) 10K type strain sequencing project: providing services to taxonomists for standard genome sequencing and annotation.</title>
        <authorList>
            <consortium name="The Broad Institute Genomics Platform"/>
            <consortium name="The Broad Institute Genome Sequencing Center for Infectious Disease"/>
            <person name="Wu L."/>
            <person name="Ma J."/>
        </authorList>
    </citation>
    <scope>NUCLEOTIDE SEQUENCE [LARGE SCALE GENOMIC DNA]</scope>
    <source>
        <strain evidence="3">JCM 17924</strain>
    </source>
</reference>
<keyword evidence="1" id="KW-0812">Transmembrane</keyword>